<proteinExistence type="predicted"/>
<comment type="caution">
    <text evidence="2">The sequence shown here is derived from an EMBL/GenBank/DDBJ whole genome shotgun (WGS) entry which is preliminary data.</text>
</comment>
<accession>A0A9D4Q4D3</accession>
<dbReference type="EMBL" id="JABSTV010001249">
    <property type="protein sequence ID" value="KAH7963832.1"/>
    <property type="molecule type" value="Genomic_DNA"/>
</dbReference>
<sequence>MAAMQVEGQVLPTEEFTEDLGWRTVPSRKSRALTKPGLGDDGSQDEMAERRGAGERRKGLVIKQRIVKASRMPPMPEEHIKIVIRPRGGLNLEKVSPTTVGRAIVEAAGLTTEQTTEDVICPNFMQNILVASTPERNNAERYVRIMSIRVADKDFEVSAYETAPHTTCKGVIRNVDIMDGPATLERNIVNDRNPLAMAVKRIKNTGSVIIVFDGLRVPNFVRQRYQVPYVVRVRRQERARAELAAEQEAAEAAQLASVPQRSRGCSRSRSRSKSRRQSSSGTPAPRSRSVSIGGGGGAAGGRATWADKVKGSINTGRTREQSQEHVSGETYACKYKSDIQMAQQCSGAVNSRLPSGHGNARLCLCTPSGEFGATLPDQSAARR</sequence>
<organism evidence="2 3">
    <name type="scientific">Rhipicephalus sanguineus</name>
    <name type="common">Brown dog tick</name>
    <name type="synonym">Ixodes sanguineus</name>
    <dbReference type="NCBI Taxonomy" id="34632"/>
    <lineage>
        <taxon>Eukaryota</taxon>
        <taxon>Metazoa</taxon>
        <taxon>Ecdysozoa</taxon>
        <taxon>Arthropoda</taxon>
        <taxon>Chelicerata</taxon>
        <taxon>Arachnida</taxon>
        <taxon>Acari</taxon>
        <taxon>Parasitiformes</taxon>
        <taxon>Ixodida</taxon>
        <taxon>Ixodoidea</taxon>
        <taxon>Ixodidae</taxon>
        <taxon>Rhipicephalinae</taxon>
        <taxon>Rhipicephalus</taxon>
        <taxon>Rhipicephalus</taxon>
    </lineage>
</organism>
<feature type="compositionally biased region" description="Basic and acidic residues" evidence="1">
    <location>
        <begin position="47"/>
        <end position="56"/>
    </location>
</feature>
<evidence type="ECO:0000313" key="2">
    <source>
        <dbReference type="EMBL" id="KAH7963832.1"/>
    </source>
</evidence>
<feature type="compositionally biased region" description="Basic residues" evidence="1">
    <location>
        <begin position="264"/>
        <end position="276"/>
    </location>
</feature>
<feature type="compositionally biased region" description="Low complexity" evidence="1">
    <location>
        <begin position="251"/>
        <end position="263"/>
    </location>
</feature>
<evidence type="ECO:0000256" key="1">
    <source>
        <dbReference type="SAM" id="MobiDB-lite"/>
    </source>
</evidence>
<feature type="region of interest" description="Disordered" evidence="1">
    <location>
        <begin position="21"/>
        <end position="56"/>
    </location>
</feature>
<protein>
    <submittedName>
        <fullName evidence="2">Uncharacterized protein</fullName>
    </submittedName>
</protein>
<reference evidence="2" key="2">
    <citation type="submission" date="2021-09" db="EMBL/GenBank/DDBJ databases">
        <authorList>
            <person name="Jia N."/>
            <person name="Wang J."/>
            <person name="Shi W."/>
            <person name="Du L."/>
            <person name="Sun Y."/>
            <person name="Zhan W."/>
            <person name="Jiang J."/>
            <person name="Wang Q."/>
            <person name="Zhang B."/>
            <person name="Ji P."/>
            <person name="Sakyi L.B."/>
            <person name="Cui X."/>
            <person name="Yuan T."/>
            <person name="Jiang B."/>
            <person name="Yang W."/>
            <person name="Lam T.T.-Y."/>
            <person name="Chang Q."/>
            <person name="Ding S."/>
            <person name="Wang X."/>
            <person name="Zhu J."/>
            <person name="Ruan X."/>
            <person name="Zhao L."/>
            <person name="Wei J."/>
            <person name="Que T."/>
            <person name="Du C."/>
            <person name="Cheng J."/>
            <person name="Dai P."/>
            <person name="Han X."/>
            <person name="Huang E."/>
            <person name="Gao Y."/>
            <person name="Liu J."/>
            <person name="Shao H."/>
            <person name="Ye R."/>
            <person name="Li L."/>
            <person name="Wei W."/>
            <person name="Wang X."/>
            <person name="Wang C."/>
            <person name="Huo Q."/>
            <person name="Li W."/>
            <person name="Guo W."/>
            <person name="Chen H."/>
            <person name="Chen S."/>
            <person name="Zhou L."/>
            <person name="Zhou L."/>
            <person name="Ni X."/>
            <person name="Tian J."/>
            <person name="Zhou Y."/>
            <person name="Sheng Y."/>
            <person name="Liu T."/>
            <person name="Pan Y."/>
            <person name="Xia L."/>
            <person name="Li J."/>
            <person name="Zhao F."/>
            <person name="Cao W."/>
        </authorList>
    </citation>
    <scope>NUCLEOTIDE SEQUENCE</scope>
    <source>
        <strain evidence="2">Rsan-2018</strain>
        <tissue evidence="2">Larvae</tissue>
    </source>
</reference>
<reference evidence="2" key="1">
    <citation type="journal article" date="2020" name="Cell">
        <title>Large-Scale Comparative Analyses of Tick Genomes Elucidate Their Genetic Diversity and Vector Capacities.</title>
        <authorList>
            <consortium name="Tick Genome and Microbiome Consortium (TIGMIC)"/>
            <person name="Jia N."/>
            <person name="Wang J."/>
            <person name="Shi W."/>
            <person name="Du L."/>
            <person name="Sun Y."/>
            <person name="Zhan W."/>
            <person name="Jiang J.F."/>
            <person name="Wang Q."/>
            <person name="Zhang B."/>
            <person name="Ji P."/>
            <person name="Bell-Sakyi L."/>
            <person name="Cui X.M."/>
            <person name="Yuan T.T."/>
            <person name="Jiang B.G."/>
            <person name="Yang W.F."/>
            <person name="Lam T.T."/>
            <person name="Chang Q.C."/>
            <person name="Ding S.J."/>
            <person name="Wang X.J."/>
            <person name="Zhu J.G."/>
            <person name="Ruan X.D."/>
            <person name="Zhao L."/>
            <person name="Wei J.T."/>
            <person name="Ye R.Z."/>
            <person name="Que T.C."/>
            <person name="Du C.H."/>
            <person name="Zhou Y.H."/>
            <person name="Cheng J.X."/>
            <person name="Dai P.F."/>
            <person name="Guo W.B."/>
            <person name="Han X.H."/>
            <person name="Huang E.J."/>
            <person name="Li L.F."/>
            <person name="Wei W."/>
            <person name="Gao Y.C."/>
            <person name="Liu J.Z."/>
            <person name="Shao H.Z."/>
            <person name="Wang X."/>
            <person name="Wang C.C."/>
            <person name="Yang T.C."/>
            <person name="Huo Q.B."/>
            <person name="Li W."/>
            <person name="Chen H.Y."/>
            <person name="Chen S.E."/>
            <person name="Zhou L.G."/>
            <person name="Ni X.B."/>
            <person name="Tian J.H."/>
            <person name="Sheng Y."/>
            <person name="Liu T."/>
            <person name="Pan Y.S."/>
            <person name="Xia L.Y."/>
            <person name="Li J."/>
            <person name="Zhao F."/>
            <person name="Cao W.C."/>
        </authorList>
    </citation>
    <scope>NUCLEOTIDE SEQUENCE</scope>
    <source>
        <strain evidence="2">Rsan-2018</strain>
    </source>
</reference>
<evidence type="ECO:0000313" key="3">
    <source>
        <dbReference type="Proteomes" id="UP000821837"/>
    </source>
</evidence>
<gene>
    <name evidence="2" type="ORF">HPB52_023446</name>
</gene>
<name>A0A9D4Q4D3_RHISA</name>
<dbReference type="Proteomes" id="UP000821837">
    <property type="component" value="Chromosome 3"/>
</dbReference>
<feature type="region of interest" description="Disordered" evidence="1">
    <location>
        <begin position="251"/>
        <end position="307"/>
    </location>
</feature>
<dbReference type="AlphaFoldDB" id="A0A9D4Q4D3"/>
<keyword evidence="3" id="KW-1185">Reference proteome</keyword>
<dbReference type="VEuPathDB" id="VectorBase:RSAN_028287"/>